<name>A0A9W7TR85_TRIRA</name>
<evidence type="ECO:0000313" key="2">
    <source>
        <dbReference type="EMBL" id="KAI7801326.1"/>
    </source>
</evidence>
<reference evidence="2" key="1">
    <citation type="submission" date="2021-02" db="EMBL/GenBank/DDBJ databases">
        <title>Comparative genomics reveals that relaxation of natural selection precedes convergent phenotypic evolution of cavefish.</title>
        <authorList>
            <person name="Peng Z."/>
        </authorList>
    </citation>
    <scope>NUCLEOTIDE SEQUENCE</scope>
    <source>
        <tissue evidence="2">Muscle</tissue>
    </source>
</reference>
<organism evidence="2 3">
    <name type="scientific">Triplophysa rosa</name>
    <name type="common">Cave loach</name>
    <dbReference type="NCBI Taxonomy" id="992332"/>
    <lineage>
        <taxon>Eukaryota</taxon>
        <taxon>Metazoa</taxon>
        <taxon>Chordata</taxon>
        <taxon>Craniata</taxon>
        <taxon>Vertebrata</taxon>
        <taxon>Euteleostomi</taxon>
        <taxon>Actinopterygii</taxon>
        <taxon>Neopterygii</taxon>
        <taxon>Teleostei</taxon>
        <taxon>Ostariophysi</taxon>
        <taxon>Cypriniformes</taxon>
        <taxon>Nemacheilidae</taxon>
        <taxon>Triplophysa</taxon>
    </lineage>
</organism>
<gene>
    <name evidence="2" type="ORF">IRJ41_005938</name>
</gene>
<feature type="transmembrane region" description="Helical" evidence="1">
    <location>
        <begin position="55"/>
        <end position="75"/>
    </location>
</feature>
<proteinExistence type="predicted"/>
<keyword evidence="3" id="KW-1185">Reference proteome</keyword>
<feature type="transmembrane region" description="Helical" evidence="1">
    <location>
        <begin position="23"/>
        <end position="43"/>
    </location>
</feature>
<evidence type="ECO:0000313" key="3">
    <source>
        <dbReference type="Proteomes" id="UP001059041"/>
    </source>
</evidence>
<sequence>MPPPDGRSGGSRSRRSDALMPSALYPSLVVGVAAAVLALQLGSGGLTLTSFFLKLFLYVTFALFCFLLGIFGLLVKKSPPKISRFDTTKRQSGQLLELFDKLLGRFCVPLLDSAQTRRVVVSLNVDKALKEGEIHGHPQSFKALVLSGFVVNDAHVCR</sequence>
<dbReference type="Proteomes" id="UP001059041">
    <property type="component" value="Linkage Group LG13"/>
</dbReference>
<keyword evidence="1" id="KW-1133">Transmembrane helix</keyword>
<evidence type="ECO:0000256" key="1">
    <source>
        <dbReference type="SAM" id="Phobius"/>
    </source>
</evidence>
<keyword evidence="1" id="KW-0812">Transmembrane</keyword>
<dbReference type="EMBL" id="JAFHDT010000013">
    <property type="protein sequence ID" value="KAI7801326.1"/>
    <property type="molecule type" value="Genomic_DNA"/>
</dbReference>
<dbReference type="AlphaFoldDB" id="A0A9W7TR85"/>
<comment type="caution">
    <text evidence="2">The sequence shown here is derived from an EMBL/GenBank/DDBJ whole genome shotgun (WGS) entry which is preliminary data.</text>
</comment>
<protein>
    <submittedName>
        <fullName evidence="2">Sorting nexin-25</fullName>
    </submittedName>
</protein>
<accession>A0A9W7TR85</accession>
<keyword evidence="1" id="KW-0472">Membrane</keyword>